<evidence type="ECO:0000313" key="12">
    <source>
        <dbReference type="Proteomes" id="UP000595466"/>
    </source>
</evidence>
<reference evidence="9 11" key="1">
    <citation type="submission" date="2016-08" db="EMBL/GenBank/DDBJ databases">
        <title>Genome sequencing of Lactobacillus plantarum JSA22, isolated from fermented soybean paste.</title>
        <authorList>
            <person name="Choi H.S."/>
        </authorList>
    </citation>
    <scope>NUCLEOTIDE SEQUENCE [LARGE SCALE GENOMIC DNA]</scope>
    <source>
        <strain evidence="9 11">JSA22</strain>
    </source>
</reference>
<dbReference type="PRINTS" id="PR00783">
    <property type="entry name" value="MINTRINSICP"/>
</dbReference>
<dbReference type="Pfam" id="PF00230">
    <property type="entry name" value="MIP"/>
    <property type="match status" value="1"/>
</dbReference>
<dbReference type="PATRIC" id="fig|1590.142.peg.355"/>
<dbReference type="Proteomes" id="UP000595466">
    <property type="component" value="Chromosome"/>
</dbReference>
<dbReference type="PROSITE" id="PS00221">
    <property type="entry name" value="MIP"/>
    <property type="match status" value="1"/>
</dbReference>
<dbReference type="GO" id="GO:0005886">
    <property type="term" value="C:plasma membrane"/>
    <property type="evidence" value="ECO:0007669"/>
    <property type="project" value="TreeGrafter"/>
</dbReference>
<dbReference type="OMA" id="WGFAVLT"/>
<dbReference type="InterPro" id="IPR022357">
    <property type="entry name" value="MIP_CS"/>
</dbReference>
<feature type="transmembrane region" description="Helical" evidence="8">
    <location>
        <begin position="6"/>
        <end position="31"/>
    </location>
</feature>
<comment type="similarity">
    <text evidence="2 7">Belongs to the MIP/aquaporin (TC 1.A.8) family.</text>
</comment>
<comment type="subcellular location">
    <subcellularLocation>
        <location evidence="1">Membrane</location>
        <topology evidence="1">Multi-pass membrane protein</topology>
    </subcellularLocation>
</comment>
<dbReference type="NCBIfam" id="TIGR00861">
    <property type="entry name" value="MIP"/>
    <property type="match status" value="1"/>
</dbReference>
<feature type="transmembrane region" description="Helical" evidence="8">
    <location>
        <begin position="43"/>
        <end position="65"/>
    </location>
</feature>
<dbReference type="GeneID" id="89668081"/>
<evidence type="ECO:0000313" key="10">
    <source>
        <dbReference type="EMBL" id="QQM61277.1"/>
    </source>
</evidence>
<dbReference type="EMBL" id="MCOL01000001">
    <property type="protein sequence ID" value="ODO60416.1"/>
    <property type="molecule type" value="Genomic_DNA"/>
</dbReference>
<dbReference type="Proteomes" id="UP000094892">
    <property type="component" value="Unassembled WGS sequence"/>
</dbReference>
<evidence type="ECO:0000256" key="6">
    <source>
        <dbReference type="ARBA" id="ARBA00023136"/>
    </source>
</evidence>
<organism evidence="9 11">
    <name type="scientific">Lactiplantibacillus plantarum</name>
    <name type="common">Lactobacillus plantarum</name>
    <dbReference type="NCBI Taxonomy" id="1590"/>
    <lineage>
        <taxon>Bacteria</taxon>
        <taxon>Bacillati</taxon>
        <taxon>Bacillota</taxon>
        <taxon>Bacilli</taxon>
        <taxon>Lactobacillales</taxon>
        <taxon>Lactobacillaceae</taxon>
        <taxon>Lactiplantibacillus</taxon>
    </lineage>
</organism>
<dbReference type="EMBL" id="CP066817">
    <property type="protein sequence ID" value="QQM61277.1"/>
    <property type="molecule type" value="Genomic_DNA"/>
</dbReference>
<gene>
    <name evidence="10" type="ORF">JH395_01605</name>
    <name evidence="9" type="ORF">LPJSA22_00349</name>
</gene>
<keyword evidence="4 7" id="KW-0812">Transmembrane</keyword>
<sequence>MMKDPLALQLLGEFLGTFILILLGDGVVAGVTLNKSKAQNAGWVAITLGWGFAVTMGVYASSFMSPAHLNPAVSLGMAVAGKFPWAYVIPYSAAQIAGGVIGGLVVWLHYYPHWQATKDAGAILGIFATGPGIRRYFWNFISEVIGTFVLVFGLLAFTKGQFTAGLNPIVVGILIIAIGLSLGGTTGYAINPARDLGPRIAHAVLPIANKGTSDWAYSWVPIAGPLVGGALGALLFNVLP</sequence>
<dbReference type="SMR" id="A0A1A0DC01"/>
<evidence type="ECO:0000256" key="7">
    <source>
        <dbReference type="RuleBase" id="RU000477"/>
    </source>
</evidence>
<evidence type="ECO:0000313" key="9">
    <source>
        <dbReference type="EMBL" id="ODO60416.1"/>
    </source>
</evidence>
<dbReference type="SUPFAM" id="SSF81338">
    <property type="entry name" value="Aquaporin-like"/>
    <property type="match status" value="1"/>
</dbReference>
<evidence type="ECO:0000256" key="8">
    <source>
        <dbReference type="SAM" id="Phobius"/>
    </source>
</evidence>
<keyword evidence="6 8" id="KW-0472">Membrane</keyword>
<dbReference type="PANTHER" id="PTHR43829">
    <property type="entry name" value="AQUAPORIN OR AQUAGLYCEROPORIN RELATED"/>
    <property type="match status" value="1"/>
</dbReference>
<dbReference type="PANTHER" id="PTHR43829:SF9">
    <property type="entry name" value="AQUAPORIN-9"/>
    <property type="match status" value="1"/>
</dbReference>
<evidence type="ECO:0000313" key="11">
    <source>
        <dbReference type="Proteomes" id="UP000094892"/>
    </source>
</evidence>
<accession>A0A1A0DC01</accession>
<dbReference type="InterPro" id="IPR023271">
    <property type="entry name" value="Aquaporin-like"/>
</dbReference>
<protein>
    <submittedName>
        <fullName evidence="10">Aquaporin family protein</fullName>
    </submittedName>
    <submittedName>
        <fullName evidence="9">Glycerol uptake facilitator protein</fullName>
    </submittedName>
</protein>
<reference evidence="10 12" key="2">
    <citation type="submission" date="2020-12" db="EMBL/GenBank/DDBJ databases">
        <title>Whole genome sequencing of Lactobacillus plantarum PC518.</title>
        <authorList>
            <person name="Guo Q."/>
        </authorList>
    </citation>
    <scope>NUCLEOTIDE SEQUENCE [LARGE SCALE GENOMIC DNA]</scope>
    <source>
        <strain evidence="10 12">PC518</strain>
    </source>
</reference>
<evidence type="ECO:0000256" key="1">
    <source>
        <dbReference type="ARBA" id="ARBA00004141"/>
    </source>
</evidence>
<feature type="transmembrane region" description="Helical" evidence="8">
    <location>
        <begin position="136"/>
        <end position="157"/>
    </location>
</feature>
<evidence type="ECO:0000256" key="5">
    <source>
        <dbReference type="ARBA" id="ARBA00022989"/>
    </source>
</evidence>
<dbReference type="InterPro" id="IPR000425">
    <property type="entry name" value="MIP"/>
</dbReference>
<evidence type="ECO:0000256" key="4">
    <source>
        <dbReference type="ARBA" id="ARBA00022692"/>
    </source>
</evidence>
<feature type="transmembrane region" description="Helical" evidence="8">
    <location>
        <begin position="216"/>
        <end position="239"/>
    </location>
</feature>
<evidence type="ECO:0000256" key="3">
    <source>
        <dbReference type="ARBA" id="ARBA00022448"/>
    </source>
</evidence>
<dbReference type="RefSeq" id="WP_003641945.1">
    <property type="nucleotide sequence ID" value="NZ_AP018405.1"/>
</dbReference>
<keyword evidence="5 8" id="KW-1133">Transmembrane helix</keyword>
<dbReference type="GO" id="GO:0015254">
    <property type="term" value="F:glycerol channel activity"/>
    <property type="evidence" value="ECO:0007669"/>
    <property type="project" value="TreeGrafter"/>
</dbReference>
<name>A0A1A0DC01_LACPN</name>
<dbReference type="AlphaFoldDB" id="A0A1A0DC01"/>
<dbReference type="Gene3D" id="1.20.1080.10">
    <property type="entry name" value="Glycerol uptake facilitator protein"/>
    <property type="match status" value="1"/>
</dbReference>
<dbReference type="InterPro" id="IPR050363">
    <property type="entry name" value="MIP/Aquaporin"/>
</dbReference>
<evidence type="ECO:0000256" key="2">
    <source>
        <dbReference type="ARBA" id="ARBA00006175"/>
    </source>
</evidence>
<proteinExistence type="inferred from homology"/>
<keyword evidence="3 7" id="KW-0813">Transport</keyword>
<feature type="transmembrane region" description="Helical" evidence="8">
    <location>
        <begin position="169"/>
        <end position="190"/>
    </location>
</feature>
<feature type="transmembrane region" description="Helical" evidence="8">
    <location>
        <begin position="85"/>
        <end position="108"/>
    </location>
</feature>